<organism evidence="2 3">
    <name type="scientific">Streptomyces coacervatus</name>
    <dbReference type="NCBI Taxonomy" id="647381"/>
    <lineage>
        <taxon>Bacteria</taxon>
        <taxon>Bacillati</taxon>
        <taxon>Actinomycetota</taxon>
        <taxon>Actinomycetes</taxon>
        <taxon>Kitasatosporales</taxon>
        <taxon>Streptomycetaceae</taxon>
        <taxon>Streptomyces</taxon>
    </lineage>
</organism>
<proteinExistence type="predicted"/>
<sequence>MEILEAYDLTGSYRAAAELAGVDHHTVKRYVELRGQGGDPTKRQQRPKMIDEFMSKIEELIERSGGRIGADRVHEKITAMGFTGTGRTTRRAVAAAKASYQAGHRRVFRPWIPEPGLWIQWDVRHEVLCFEGGARPSRSSCRSRGLEAEGSLNREVPGRAESSPANDGTGRYYQTARARQARRIGTTRVNQWLTSRKEAHRLQPGGYGPGCSTRRLVSYVSTTSASDVLADAEGHGEGLRRNRGEAAGRKLGAAPADRSTVNMGTASRLPNHPRHQRGWGQTHRRLTAVERGGAFVVVRGRESRPHGEGRQRVRSKRTGRAGGRW</sequence>
<feature type="compositionally biased region" description="Basic residues" evidence="1">
    <location>
        <begin position="271"/>
        <end position="282"/>
    </location>
</feature>
<comment type="caution">
    <text evidence="2">The sequence shown here is derived from an EMBL/GenBank/DDBJ whole genome shotgun (WGS) entry which is preliminary data.</text>
</comment>
<evidence type="ECO:0000256" key="1">
    <source>
        <dbReference type="SAM" id="MobiDB-lite"/>
    </source>
</evidence>
<dbReference type="Proteomes" id="UP001501009">
    <property type="component" value="Unassembled WGS sequence"/>
</dbReference>
<feature type="region of interest" description="Disordered" evidence="1">
    <location>
        <begin position="299"/>
        <end position="325"/>
    </location>
</feature>
<evidence type="ECO:0000313" key="2">
    <source>
        <dbReference type="EMBL" id="GAA3838596.1"/>
    </source>
</evidence>
<evidence type="ECO:0000313" key="3">
    <source>
        <dbReference type="Proteomes" id="UP001501009"/>
    </source>
</evidence>
<feature type="region of interest" description="Disordered" evidence="1">
    <location>
        <begin position="245"/>
        <end position="282"/>
    </location>
</feature>
<feature type="compositionally biased region" description="Basic and acidic residues" evidence="1">
    <location>
        <begin position="299"/>
        <end position="311"/>
    </location>
</feature>
<evidence type="ECO:0008006" key="4">
    <source>
        <dbReference type="Google" id="ProtNLM"/>
    </source>
</evidence>
<gene>
    <name evidence="2" type="ORF">GCM10022403_083790</name>
</gene>
<name>A0ABP7J9Q3_9ACTN</name>
<dbReference type="EMBL" id="BAABDE010000035">
    <property type="protein sequence ID" value="GAA3838596.1"/>
    <property type="molecule type" value="Genomic_DNA"/>
</dbReference>
<reference evidence="3" key="1">
    <citation type="journal article" date="2019" name="Int. J. Syst. Evol. Microbiol.">
        <title>The Global Catalogue of Microorganisms (GCM) 10K type strain sequencing project: providing services to taxonomists for standard genome sequencing and annotation.</title>
        <authorList>
            <consortium name="The Broad Institute Genomics Platform"/>
            <consortium name="The Broad Institute Genome Sequencing Center for Infectious Disease"/>
            <person name="Wu L."/>
            <person name="Ma J."/>
        </authorList>
    </citation>
    <scope>NUCLEOTIDE SEQUENCE [LARGE SCALE GENOMIC DNA]</scope>
    <source>
        <strain evidence="3">JCM 17138</strain>
    </source>
</reference>
<accession>A0ABP7J9Q3</accession>
<keyword evidence="3" id="KW-1185">Reference proteome</keyword>
<feature type="region of interest" description="Disordered" evidence="1">
    <location>
        <begin position="136"/>
        <end position="171"/>
    </location>
</feature>
<protein>
    <recommendedName>
        <fullName evidence="4">Transposase</fullName>
    </recommendedName>
</protein>